<dbReference type="OrthoDB" id="2861623at2759"/>
<keyword evidence="2" id="KW-0479">Metal-binding</keyword>
<evidence type="ECO:0000313" key="3">
    <source>
        <dbReference type="EMBL" id="RWS20041.1"/>
    </source>
</evidence>
<dbReference type="GO" id="GO:0008299">
    <property type="term" value="P:isoprenoid biosynthetic process"/>
    <property type="evidence" value="ECO:0007669"/>
    <property type="project" value="UniProtKB-ARBA"/>
</dbReference>
<accession>A0A443RXG3</accession>
<gene>
    <name evidence="3" type="ORF">B4U80_12168</name>
</gene>
<comment type="similarity">
    <text evidence="1 2">Belongs to the terpene synthase family.</text>
</comment>
<protein>
    <recommendedName>
        <fullName evidence="2">Terpene synthase</fullName>
        <ecNumber evidence="2">4.2.3.-</ecNumber>
    </recommendedName>
</protein>
<comment type="cofactor">
    <cofactor evidence="2">
        <name>Mg(2+)</name>
        <dbReference type="ChEBI" id="CHEBI:18420"/>
    </cofactor>
</comment>
<dbReference type="InterPro" id="IPR034686">
    <property type="entry name" value="Terpene_cyclase-like_2"/>
</dbReference>
<keyword evidence="2" id="KW-0460">Magnesium</keyword>
<dbReference type="GO" id="GO:0046872">
    <property type="term" value="F:metal ion binding"/>
    <property type="evidence" value="ECO:0007669"/>
    <property type="project" value="UniProtKB-KW"/>
</dbReference>
<dbReference type="SUPFAM" id="SSF48576">
    <property type="entry name" value="Terpenoid synthases"/>
    <property type="match status" value="1"/>
</dbReference>
<evidence type="ECO:0000256" key="2">
    <source>
        <dbReference type="RuleBase" id="RU366034"/>
    </source>
</evidence>
<organism evidence="3 4">
    <name type="scientific">Leptotrombidium deliense</name>
    <dbReference type="NCBI Taxonomy" id="299467"/>
    <lineage>
        <taxon>Eukaryota</taxon>
        <taxon>Metazoa</taxon>
        <taxon>Ecdysozoa</taxon>
        <taxon>Arthropoda</taxon>
        <taxon>Chelicerata</taxon>
        <taxon>Arachnida</taxon>
        <taxon>Acari</taxon>
        <taxon>Acariformes</taxon>
        <taxon>Trombidiformes</taxon>
        <taxon>Prostigmata</taxon>
        <taxon>Anystina</taxon>
        <taxon>Parasitengona</taxon>
        <taxon>Trombiculoidea</taxon>
        <taxon>Trombiculidae</taxon>
        <taxon>Leptotrombidium</taxon>
    </lineage>
</organism>
<dbReference type="Pfam" id="PF19086">
    <property type="entry name" value="Terpene_syn_C_2"/>
    <property type="match status" value="1"/>
</dbReference>
<dbReference type="Gene3D" id="1.10.600.10">
    <property type="entry name" value="Farnesyl Diphosphate Synthase"/>
    <property type="match status" value="1"/>
</dbReference>
<dbReference type="AlphaFoldDB" id="A0A443RXG3"/>
<name>A0A443RXG3_9ACAR</name>
<sequence>MASGNILPIALKRNRLLQQMLLSANNYVSYINDIYSLRKEVKHDDCHNLVAVIKNEKNVSWEEALDESAAIIQQEMKSFCEYEKILFEQSWMFDKRCKNILKRYLVGVKAFMRANIDFSIKDSFRYNEILKINVNVEQHLR</sequence>
<dbReference type="EMBL" id="NCKV01020520">
    <property type="protein sequence ID" value="RWS20041.1"/>
    <property type="molecule type" value="Genomic_DNA"/>
</dbReference>
<dbReference type="InterPro" id="IPR008949">
    <property type="entry name" value="Isoprenoid_synthase_dom_sf"/>
</dbReference>
<dbReference type="PANTHER" id="PTHR35201">
    <property type="entry name" value="TERPENE SYNTHASE"/>
    <property type="match status" value="1"/>
</dbReference>
<evidence type="ECO:0000313" key="4">
    <source>
        <dbReference type="Proteomes" id="UP000288716"/>
    </source>
</evidence>
<dbReference type="Proteomes" id="UP000288716">
    <property type="component" value="Unassembled WGS sequence"/>
</dbReference>
<reference evidence="3 4" key="1">
    <citation type="journal article" date="2018" name="Gigascience">
        <title>Genomes of trombidid mites reveal novel predicted allergens and laterally-transferred genes associated with secondary metabolism.</title>
        <authorList>
            <person name="Dong X."/>
            <person name="Chaisiri K."/>
            <person name="Xia D."/>
            <person name="Armstrong S.D."/>
            <person name="Fang Y."/>
            <person name="Donnelly M.J."/>
            <person name="Kadowaki T."/>
            <person name="McGarry J.W."/>
            <person name="Darby A.C."/>
            <person name="Makepeace B.L."/>
        </authorList>
    </citation>
    <scope>NUCLEOTIDE SEQUENCE [LARGE SCALE GENOMIC DNA]</scope>
    <source>
        <strain evidence="3">UoL-UT</strain>
    </source>
</reference>
<evidence type="ECO:0000256" key="1">
    <source>
        <dbReference type="ARBA" id="ARBA00006333"/>
    </source>
</evidence>
<dbReference type="GO" id="GO:0010333">
    <property type="term" value="F:terpene synthase activity"/>
    <property type="evidence" value="ECO:0007669"/>
    <property type="project" value="InterPro"/>
</dbReference>
<dbReference type="EC" id="4.2.3.-" evidence="2"/>
<comment type="caution">
    <text evidence="3">The sequence shown here is derived from an EMBL/GenBank/DDBJ whole genome shotgun (WGS) entry which is preliminary data.</text>
</comment>
<dbReference type="STRING" id="299467.A0A443RXG3"/>
<keyword evidence="2" id="KW-0456">Lyase</keyword>
<keyword evidence="4" id="KW-1185">Reference proteome</keyword>
<dbReference type="VEuPathDB" id="VectorBase:LDEU011999"/>
<proteinExistence type="inferred from homology"/>
<dbReference type="PANTHER" id="PTHR35201:SF4">
    <property type="entry name" value="BETA-PINACENE SYNTHASE-RELATED"/>
    <property type="match status" value="1"/>
</dbReference>